<dbReference type="AlphaFoldDB" id="A0A923FXA2"/>
<evidence type="ECO:0000256" key="8">
    <source>
        <dbReference type="PIRSR" id="PIRSR602386-1"/>
    </source>
</evidence>
<name>A0A923FXA2_9PSED</name>
<evidence type="ECO:0000313" key="12">
    <source>
        <dbReference type="EMBL" id="MBV4535947.1"/>
    </source>
</evidence>
<sequence>MLLRPFALLLSSALLAPQALAEVHEVKMLNRGADGAMVYEPDHLRIAPGDSVRFLPTQNGHNAASIATLLPTGAEPFKSKLNQPVEQTFRVPGLYGIQCIPHLAMGMVMLIQVGEPTGHTQSLPDNLPARAKARLQVQLEKLEAGQ</sequence>
<keyword evidence="9" id="KW-0732">Signal</keyword>
<dbReference type="EMBL" id="JABWRE010000002">
    <property type="protein sequence ID" value="MBC3439812.1"/>
    <property type="molecule type" value="Genomic_DNA"/>
</dbReference>
<dbReference type="GO" id="GO:0042597">
    <property type="term" value="C:periplasmic space"/>
    <property type="evidence" value="ECO:0007669"/>
    <property type="project" value="UniProtKB-SubCell"/>
</dbReference>
<feature type="chain" id="PRO_5044695921" description="Pseudoazurin" evidence="9">
    <location>
        <begin position="22"/>
        <end position="146"/>
    </location>
</feature>
<organism evidence="11">
    <name type="scientific">Pseudomonas urmiensis</name>
    <dbReference type="NCBI Taxonomy" id="2745493"/>
    <lineage>
        <taxon>Bacteria</taxon>
        <taxon>Pseudomonadati</taxon>
        <taxon>Pseudomonadota</taxon>
        <taxon>Gammaproteobacteria</taxon>
        <taxon>Pseudomonadales</taxon>
        <taxon>Pseudomonadaceae</taxon>
        <taxon>Pseudomonas</taxon>
    </lineage>
</organism>
<keyword evidence="2" id="KW-0813">Transport</keyword>
<evidence type="ECO:0000256" key="9">
    <source>
        <dbReference type="SAM" id="SignalP"/>
    </source>
</evidence>
<gene>
    <name evidence="12" type="ORF">HU737_008160</name>
    <name evidence="11" type="ORF">HU737_03895</name>
    <name evidence="13" type="ORF">KW869_02635</name>
</gene>
<evidence type="ECO:0000313" key="14">
    <source>
        <dbReference type="Proteomes" id="UP001621534"/>
    </source>
</evidence>
<dbReference type="InterPro" id="IPR000923">
    <property type="entry name" value="BlueCu_1"/>
</dbReference>
<dbReference type="RefSeq" id="WP_186553388.1">
    <property type="nucleotide sequence ID" value="NZ_JABWRE020000001.1"/>
</dbReference>
<dbReference type="EMBL" id="JAHWXS010000002">
    <property type="protein sequence ID" value="MFK5732405.1"/>
    <property type="molecule type" value="Genomic_DNA"/>
</dbReference>
<evidence type="ECO:0000256" key="2">
    <source>
        <dbReference type="ARBA" id="ARBA00022448"/>
    </source>
</evidence>
<reference evidence="11" key="3">
    <citation type="submission" date="2020-07" db="EMBL/GenBank/DDBJ databases">
        <authorList>
            <person name="Lood C."/>
            <person name="Girard L."/>
        </authorList>
    </citation>
    <scope>NUCLEOTIDE SEQUENCE</scope>
    <source>
        <strain evidence="11">SWRI10</strain>
    </source>
</reference>
<dbReference type="EMBL" id="JABWRE020000001">
    <property type="protein sequence ID" value="MBV4535947.1"/>
    <property type="molecule type" value="Genomic_DNA"/>
</dbReference>
<dbReference type="InterPro" id="IPR002386">
    <property type="entry name" value="Amicyanin/Pseudoazurin"/>
</dbReference>
<dbReference type="Gene3D" id="2.60.40.420">
    <property type="entry name" value="Cupredoxins - blue copper proteins"/>
    <property type="match status" value="1"/>
</dbReference>
<feature type="binding site" evidence="8">
    <location>
        <position position="61"/>
    </location>
    <ligand>
        <name>Cu cation</name>
        <dbReference type="ChEBI" id="CHEBI:23378"/>
    </ligand>
</feature>
<evidence type="ECO:0000256" key="4">
    <source>
        <dbReference type="ARBA" id="ARBA00022764"/>
    </source>
</evidence>
<dbReference type="InterPro" id="IPR008972">
    <property type="entry name" value="Cupredoxin"/>
</dbReference>
<evidence type="ECO:0000313" key="13">
    <source>
        <dbReference type="EMBL" id="MFK5732405.1"/>
    </source>
</evidence>
<evidence type="ECO:0000256" key="6">
    <source>
        <dbReference type="ARBA" id="ARBA00023008"/>
    </source>
</evidence>
<dbReference type="NCBIfam" id="TIGR02375">
    <property type="entry name" value="pseudoazurin"/>
    <property type="match status" value="1"/>
</dbReference>
<dbReference type="PRINTS" id="PR00155">
    <property type="entry name" value="AMICYANIN"/>
</dbReference>
<feature type="binding site" evidence="8">
    <location>
        <position position="102"/>
    </location>
    <ligand>
        <name>Cu cation</name>
        <dbReference type="ChEBI" id="CHEBI:23378"/>
    </ligand>
</feature>
<reference evidence="11" key="2">
    <citation type="journal article" date="2020" name="Microorganisms">
        <title>Reliable Identification of Environmental Pseudomonas Isolates Using the rpoD Gene.</title>
        <authorList>
            <consortium name="The Broad Institute Genome Sequencing Platform"/>
            <person name="Girard L."/>
            <person name="Lood C."/>
            <person name="Rokni-Zadeh H."/>
            <person name="van Noort V."/>
            <person name="Lavigne R."/>
            <person name="De Mot R."/>
        </authorList>
    </citation>
    <scope>NUCLEOTIDE SEQUENCE</scope>
    <source>
        <strain evidence="11">SWRI10</strain>
    </source>
</reference>
<dbReference type="PRINTS" id="PR00156">
    <property type="entry name" value="COPPERBLUE"/>
</dbReference>
<dbReference type="Proteomes" id="UP000599879">
    <property type="component" value="Unassembled WGS sequence"/>
</dbReference>
<comment type="caution">
    <text evidence="11">The sequence shown here is derived from an EMBL/GenBank/DDBJ whole genome shotgun (WGS) entry which is preliminary data.</text>
</comment>
<keyword evidence="14" id="KW-1185">Reference proteome</keyword>
<keyword evidence="3 8" id="KW-0479">Metal-binding</keyword>
<keyword evidence="4" id="KW-0574">Periplasm</keyword>
<reference evidence="12" key="4">
    <citation type="submission" date="2021-06" db="EMBL/GenBank/DDBJ databases">
        <title>Updating the genus Pseudomonas: Description of 43 new species and partition of the Pseudomonas putida group.</title>
        <authorList>
            <person name="Girard L."/>
            <person name="Lood C."/>
            <person name="Vandamme P."/>
            <person name="Rokni-Zadeh H."/>
            <person name="Van Noort V."/>
            <person name="Hofte M."/>
            <person name="Lavigne R."/>
            <person name="De Mot R."/>
        </authorList>
    </citation>
    <scope>NUCLEOTIDE SEQUENCE</scope>
    <source>
        <strain evidence="12">SWRI10</strain>
    </source>
</reference>
<dbReference type="Pfam" id="PF00127">
    <property type="entry name" value="Copper-bind"/>
    <property type="match status" value="1"/>
</dbReference>
<evidence type="ECO:0000256" key="7">
    <source>
        <dbReference type="NCBIfam" id="TIGR02375"/>
    </source>
</evidence>
<evidence type="ECO:0000256" key="5">
    <source>
        <dbReference type="ARBA" id="ARBA00022982"/>
    </source>
</evidence>
<proteinExistence type="predicted"/>
<reference evidence="13" key="5">
    <citation type="submission" date="2021-07" db="EMBL/GenBank/DDBJ databases">
        <authorList>
            <person name="Wevar Oller A.L."/>
            <person name="Talano M.A."/>
            <person name="Torres Tejerizo G.A."/>
            <person name="Agostini E."/>
        </authorList>
    </citation>
    <scope>NUCLEOTIDE SEQUENCE</scope>
    <source>
        <strain evidence="13">AW4</strain>
    </source>
</reference>
<comment type="cofactor">
    <cofactor evidence="8">
        <name>Cu cation</name>
        <dbReference type="ChEBI" id="CHEBI:23378"/>
    </cofactor>
    <text evidence="8">Binds 1 copper ion per subunit.</text>
</comment>
<keyword evidence="5" id="KW-0249">Electron transport</keyword>
<feature type="signal peptide" evidence="9">
    <location>
        <begin position="1"/>
        <end position="21"/>
    </location>
</feature>
<evidence type="ECO:0000259" key="10">
    <source>
        <dbReference type="Pfam" id="PF00127"/>
    </source>
</evidence>
<dbReference type="Proteomes" id="UP001621534">
    <property type="component" value="Unassembled WGS sequence"/>
</dbReference>
<dbReference type="CDD" id="cd04218">
    <property type="entry name" value="Pseudoazurin"/>
    <property type="match status" value="1"/>
</dbReference>
<dbReference type="SUPFAM" id="SSF49503">
    <property type="entry name" value="Cupredoxins"/>
    <property type="match status" value="1"/>
</dbReference>
<dbReference type="GO" id="GO:0009055">
    <property type="term" value="F:electron transfer activity"/>
    <property type="evidence" value="ECO:0007669"/>
    <property type="project" value="InterPro"/>
</dbReference>
<comment type="subcellular location">
    <subcellularLocation>
        <location evidence="1">Periplasm</location>
    </subcellularLocation>
</comment>
<reference evidence="13 14" key="1">
    <citation type="journal article" date="2012" name="Plant Soil">
        <title>Screening of plant growth-promoting traits in arsenic-resistant bacteria isolated from the rhizosphere of soybean plants from Argentinean agricultural soil.</title>
        <authorList>
            <person name="Wevar Oller A.L."/>
            <person name="Talano M.A."/>
            <person name="Agostini E."/>
        </authorList>
    </citation>
    <scope>NUCLEOTIDE SEQUENCE [LARGE SCALE GENOMIC DNA]</scope>
    <source>
        <strain evidence="13 14">AW4</strain>
    </source>
</reference>
<dbReference type="InterPro" id="IPR001235">
    <property type="entry name" value="Copper_blue_Plastocyanin"/>
</dbReference>
<dbReference type="InterPro" id="IPR012745">
    <property type="entry name" value="Pseudoazurin"/>
</dbReference>
<keyword evidence="6 8" id="KW-0186">Copper</keyword>
<feature type="binding site" evidence="8">
    <location>
        <position position="107"/>
    </location>
    <ligand>
        <name>Cu cation</name>
        <dbReference type="ChEBI" id="CHEBI:23378"/>
    </ligand>
</feature>
<evidence type="ECO:0000313" key="11">
    <source>
        <dbReference type="EMBL" id="MBC3439812.1"/>
    </source>
</evidence>
<accession>A0A923FXA2</accession>
<protein>
    <recommendedName>
        <fullName evidence="7">Pseudoazurin</fullName>
    </recommendedName>
</protein>
<evidence type="ECO:0000256" key="3">
    <source>
        <dbReference type="ARBA" id="ARBA00022723"/>
    </source>
</evidence>
<dbReference type="GO" id="GO:0005507">
    <property type="term" value="F:copper ion binding"/>
    <property type="evidence" value="ECO:0007669"/>
    <property type="project" value="UniProtKB-UniRule"/>
</dbReference>
<feature type="domain" description="Blue (type 1) copper" evidence="10">
    <location>
        <begin position="27"/>
        <end position="113"/>
    </location>
</feature>
<evidence type="ECO:0000256" key="1">
    <source>
        <dbReference type="ARBA" id="ARBA00004418"/>
    </source>
</evidence>
<feature type="binding site" evidence="8">
    <location>
        <position position="99"/>
    </location>
    <ligand>
        <name>Cu cation</name>
        <dbReference type="ChEBI" id="CHEBI:23378"/>
    </ligand>
</feature>